<protein>
    <submittedName>
        <fullName evidence="2">Uncharacterized protein</fullName>
    </submittedName>
</protein>
<reference evidence="2" key="1">
    <citation type="submission" date="2022-01" db="EMBL/GenBank/DDBJ databases">
        <title>Genome Sequence Resource for Two Populations of Ditylenchus destructor, the Migratory Endoparasitic Phytonematode.</title>
        <authorList>
            <person name="Zhang H."/>
            <person name="Lin R."/>
            <person name="Xie B."/>
        </authorList>
    </citation>
    <scope>NUCLEOTIDE SEQUENCE</scope>
    <source>
        <strain evidence="2">BazhouSP</strain>
    </source>
</reference>
<evidence type="ECO:0000313" key="3">
    <source>
        <dbReference type="Proteomes" id="UP001201812"/>
    </source>
</evidence>
<feature type="compositionally biased region" description="Polar residues" evidence="1">
    <location>
        <begin position="17"/>
        <end position="27"/>
    </location>
</feature>
<evidence type="ECO:0000256" key="1">
    <source>
        <dbReference type="SAM" id="MobiDB-lite"/>
    </source>
</evidence>
<dbReference type="Proteomes" id="UP001201812">
    <property type="component" value="Unassembled WGS sequence"/>
</dbReference>
<keyword evidence="3" id="KW-1185">Reference proteome</keyword>
<name>A0AAD4MG03_9BILA</name>
<proteinExistence type="predicted"/>
<organism evidence="2 3">
    <name type="scientific">Ditylenchus destructor</name>
    <dbReference type="NCBI Taxonomy" id="166010"/>
    <lineage>
        <taxon>Eukaryota</taxon>
        <taxon>Metazoa</taxon>
        <taxon>Ecdysozoa</taxon>
        <taxon>Nematoda</taxon>
        <taxon>Chromadorea</taxon>
        <taxon>Rhabditida</taxon>
        <taxon>Tylenchina</taxon>
        <taxon>Tylenchomorpha</taxon>
        <taxon>Sphaerularioidea</taxon>
        <taxon>Anguinidae</taxon>
        <taxon>Anguininae</taxon>
        <taxon>Ditylenchus</taxon>
    </lineage>
</organism>
<feature type="region of interest" description="Disordered" evidence="1">
    <location>
        <begin position="95"/>
        <end position="116"/>
    </location>
</feature>
<accession>A0AAD4MG03</accession>
<comment type="caution">
    <text evidence="2">The sequence shown here is derived from an EMBL/GenBank/DDBJ whole genome shotgun (WGS) entry which is preliminary data.</text>
</comment>
<dbReference type="EMBL" id="JAKKPZ010000665">
    <property type="protein sequence ID" value="KAI1693182.1"/>
    <property type="molecule type" value="Genomic_DNA"/>
</dbReference>
<evidence type="ECO:0000313" key="2">
    <source>
        <dbReference type="EMBL" id="KAI1693182.1"/>
    </source>
</evidence>
<sequence>MLKEVESFAAKKRKTPDVQNRQETPKSPSVAVAQPETQAEPSAEVSNIETTPEAIGETTFDKPEPEPLIGLDSALIRKKERERKQKAEINLQIANKASTGDEVYIEEGDEFSHLGS</sequence>
<gene>
    <name evidence="2" type="ORF">DdX_20813</name>
</gene>
<feature type="region of interest" description="Disordered" evidence="1">
    <location>
        <begin position="1"/>
        <end position="68"/>
    </location>
</feature>
<feature type="compositionally biased region" description="Polar residues" evidence="1">
    <location>
        <begin position="35"/>
        <end position="50"/>
    </location>
</feature>
<dbReference type="AlphaFoldDB" id="A0AAD4MG03"/>